<feature type="transmembrane region" description="Helical" evidence="8">
    <location>
        <begin position="316"/>
        <end position="336"/>
    </location>
</feature>
<proteinExistence type="predicted"/>
<dbReference type="STRING" id="134601.AFA91_02430"/>
<evidence type="ECO:0000256" key="1">
    <source>
        <dbReference type="ARBA" id="ARBA00004651"/>
    </source>
</evidence>
<protein>
    <submittedName>
        <fullName evidence="11">Glycosyl transferase</fullName>
    </submittedName>
</protein>
<reference evidence="11 12" key="1">
    <citation type="submission" date="2015-07" db="EMBL/GenBank/DDBJ databases">
        <title>Complete genome sequence of Mycobacterium goodii X7B, a facultative thermophilic biodesulfurizing bacterium.</title>
        <authorList>
            <person name="Yu B."/>
            <person name="Li F."/>
            <person name="Xu P."/>
        </authorList>
    </citation>
    <scope>NUCLEOTIDE SEQUENCE [LARGE SCALE GENOMIC DNA]</scope>
    <source>
        <strain evidence="11 12">X7B</strain>
    </source>
</reference>
<keyword evidence="3" id="KW-0328">Glycosyltransferase</keyword>
<feature type="transmembrane region" description="Helical" evidence="8">
    <location>
        <begin position="397"/>
        <end position="418"/>
    </location>
</feature>
<feature type="transmembrane region" description="Helical" evidence="8">
    <location>
        <begin position="167"/>
        <end position="184"/>
    </location>
</feature>
<keyword evidence="2" id="KW-1003">Cell membrane</keyword>
<dbReference type="Proteomes" id="UP000062255">
    <property type="component" value="Chromosome"/>
</dbReference>
<dbReference type="GO" id="GO:0016763">
    <property type="term" value="F:pentosyltransferase activity"/>
    <property type="evidence" value="ECO:0007669"/>
    <property type="project" value="TreeGrafter"/>
</dbReference>
<sequence>MPMTTSRWERVGLVTLLTVTAVLYLWHLAINGYGNDFYAAAAQAGAQSWSAWFFGALDAQDFITVDKPPAALWITGLSVRVFGLSPWSVLAPQAVMGVAAVGVLYATVRRTLAGTRHAAVGALLAGAILGLTPAAALLFRFNNPDALLVLLLVVAAYCLIRAVESAAVWWLVAVGAALGAAFLTKMLQGFLVAPAFALTYLLLAPTTWRRRAMQLLAGCAALIVTAGWWIVVVQLVPPVERPFVGGSTDDTELELAVGYNGIDRIVGNGHAVRTGVGRLFTGEVGIEIGWLLPAAAVAAAFGIHLAARRRLPRTQLAALVMWTVWLSVAAIVFGYMRGMVHAYYTVMLAPAIGGLIGCGAVWGWQRRARLDGRSWLAAMGVSATLSAAVLLHRNGFASVPLLVTLLGAASAAALGVLAGRRVAPVAAVAGAVVAVLPTAAVAVATAMTPHHGSQPLAVQQERGDGWLGDLASNRDLAGLLATATTPWSAATNGSQAAAALELASGTSVMAVGGWRGDPVPTLPEFIDDVHARRISFYVEAGRPLHGEVIRSANHTRAHTREIADWVAAHYPGVRIGSATVYRLL</sequence>
<keyword evidence="4 11" id="KW-0808">Transferase</keyword>
<organism evidence="11 12">
    <name type="scientific">Mycolicibacterium goodii</name>
    <name type="common">Mycobacterium goodii</name>
    <dbReference type="NCBI Taxonomy" id="134601"/>
    <lineage>
        <taxon>Bacteria</taxon>
        <taxon>Bacillati</taxon>
        <taxon>Actinomycetota</taxon>
        <taxon>Actinomycetes</taxon>
        <taxon>Mycobacteriales</taxon>
        <taxon>Mycobacteriaceae</taxon>
        <taxon>Mycolicibacterium</taxon>
    </lineage>
</organism>
<evidence type="ECO:0000313" key="12">
    <source>
        <dbReference type="Proteomes" id="UP000062255"/>
    </source>
</evidence>
<feature type="transmembrane region" description="Helical" evidence="8">
    <location>
        <begin position="118"/>
        <end position="139"/>
    </location>
</feature>
<dbReference type="EMBL" id="CP012150">
    <property type="protein sequence ID" value="AKS30914.1"/>
    <property type="molecule type" value="Genomic_DNA"/>
</dbReference>
<evidence type="ECO:0000256" key="2">
    <source>
        <dbReference type="ARBA" id="ARBA00022475"/>
    </source>
</evidence>
<dbReference type="InterPro" id="IPR038731">
    <property type="entry name" value="RgtA/B/C-like"/>
</dbReference>
<dbReference type="Pfam" id="PF24878">
    <property type="entry name" value="YkcB_C"/>
    <property type="match status" value="1"/>
</dbReference>
<feature type="transmembrane region" description="Helical" evidence="8">
    <location>
        <begin position="87"/>
        <end position="106"/>
    </location>
</feature>
<evidence type="ECO:0000313" key="11">
    <source>
        <dbReference type="EMBL" id="AKS30914.1"/>
    </source>
</evidence>
<evidence type="ECO:0000259" key="9">
    <source>
        <dbReference type="Pfam" id="PF13231"/>
    </source>
</evidence>
<dbReference type="InterPro" id="IPR056785">
    <property type="entry name" value="YkcA/B-like_C"/>
</dbReference>
<feature type="transmembrane region" description="Helical" evidence="8">
    <location>
        <begin position="215"/>
        <end position="236"/>
    </location>
</feature>
<evidence type="ECO:0000256" key="3">
    <source>
        <dbReference type="ARBA" id="ARBA00022676"/>
    </source>
</evidence>
<dbReference type="PATRIC" id="fig|134601.6.peg.504"/>
<feature type="transmembrane region" description="Helical" evidence="8">
    <location>
        <begin position="374"/>
        <end position="391"/>
    </location>
</feature>
<dbReference type="GO" id="GO:0009103">
    <property type="term" value="P:lipopolysaccharide biosynthetic process"/>
    <property type="evidence" value="ECO:0007669"/>
    <property type="project" value="UniProtKB-ARBA"/>
</dbReference>
<dbReference type="InterPro" id="IPR050297">
    <property type="entry name" value="LipidA_mod_glycosyltrf_83"/>
</dbReference>
<name>A0A0K0X0F9_MYCGD</name>
<dbReference type="PANTHER" id="PTHR33908:SF3">
    <property type="entry name" value="UNDECAPRENYL PHOSPHATE-ALPHA-4-AMINO-4-DEOXY-L-ARABINOSE ARABINOSYL TRANSFERASE"/>
    <property type="match status" value="1"/>
</dbReference>
<keyword evidence="6 8" id="KW-1133">Transmembrane helix</keyword>
<dbReference type="GO" id="GO:0005886">
    <property type="term" value="C:plasma membrane"/>
    <property type="evidence" value="ECO:0007669"/>
    <property type="project" value="UniProtKB-SubCell"/>
</dbReference>
<dbReference type="OrthoDB" id="5241882at2"/>
<feature type="transmembrane region" description="Helical" evidence="8">
    <location>
        <begin position="288"/>
        <end position="307"/>
    </location>
</feature>
<evidence type="ECO:0000256" key="7">
    <source>
        <dbReference type="ARBA" id="ARBA00023136"/>
    </source>
</evidence>
<feature type="domain" description="Glycosyltransferase RgtA/B/C/D-like" evidence="9">
    <location>
        <begin position="66"/>
        <end position="229"/>
    </location>
</feature>
<evidence type="ECO:0000256" key="5">
    <source>
        <dbReference type="ARBA" id="ARBA00022692"/>
    </source>
</evidence>
<evidence type="ECO:0000256" key="4">
    <source>
        <dbReference type="ARBA" id="ARBA00022679"/>
    </source>
</evidence>
<feature type="transmembrane region" description="Helical" evidence="8">
    <location>
        <begin position="145"/>
        <end position="160"/>
    </location>
</feature>
<feature type="domain" description="Putative mannosyltransferase YkcA/B-like C-terminal" evidence="10">
    <location>
        <begin position="484"/>
        <end position="569"/>
    </location>
</feature>
<dbReference type="AlphaFoldDB" id="A0A0K0X0F9"/>
<dbReference type="PANTHER" id="PTHR33908">
    <property type="entry name" value="MANNOSYLTRANSFERASE YKCB-RELATED"/>
    <property type="match status" value="1"/>
</dbReference>
<dbReference type="GO" id="GO:0010041">
    <property type="term" value="P:response to iron(III) ion"/>
    <property type="evidence" value="ECO:0007669"/>
    <property type="project" value="TreeGrafter"/>
</dbReference>
<evidence type="ECO:0000256" key="8">
    <source>
        <dbReference type="SAM" id="Phobius"/>
    </source>
</evidence>
<feature type="transmembrane region" description="Helical" evidence="8">
    <location>
        <begin position="342"/>
        <end position="362"/>
    </location>
</feature>
<comment type="subcellular location">
    <subcellularLocation>
        <location evidence="1">Cell membrane</location>
        <topology evidence="1">Multi-pass membrane protein</topology>
    </subcellularLocation>
</comment>
<evidence type="ECO:0000259" key="10">
    <source>
        <dbReference type="Pfam" id="PF24878"/>
    </source>
</evidence>
<keyword evidence="7 8" id="KW-0472">Membrane</keyword>
<feature type="transmembrane region" description="Helical" evidence="8">
    <location>
        <begin position="425"/>
        <end position="447"/>
    </location>
</feature>
<dbReference type="KEGG" id="mgo:AFA91_02430"/>
<gene>
    <name evidence="11" type="ORF">AFA91_02430</name>
</gene>
<feature type="transmembrane region" description="Helical" evidence="8">
    <location>
        <begin position="190"/>
        <end position="208"/>
    </location>
</feature>
<accession>A0A0K0X0F9</accession>
<evidence type="ECO:0000256" key="6">
    <source>
        <dbReference type="ARBA" id="ARBA00022989"/>
    </source>
</evidence>
<feature type="transmembrane region" description="Helical" evidence="8">
    <location>
        <begin position="12"/>
        <end position="30"/>
    </location>
</feature>
<keyword evidence="5 8" id="KW-0812">Transmembrane</keyword>
<dbReference type="Pfam" id="PF13231">
    <property type="entry name" value="PMT_2"/>
    <property type="match status" value="1"/>
</dbReference>